<accession>A0A6J6C7W3</accession>
<dbReference type="PANTHER" id="PTHR43877:SF5">
    <property type="entry name" value="BLL8307 PROTEIN"/>
    <property type="match status" value="1"/>
</dbReference>
<keyword evidence="2" id="KW-0012">Acyltransferase</keyword>
<organism evidence="4">
    <name type="scientific">freshwater metagenome</name>
    <dbReference type="NCBI Taxonomy" id="449393"/>
    <lineage>
        <taxon>unclassified sequences</taxon>
        <taxon>metagenomes</taxon>
        <taxon>ecological metagenomes</taxon>
    </lineage>
</organism>
<protein>
    <submittedName>
        <fullName evidence="4">Unannotated protein</fullName>
    </submittedName>
</protein>
<feature type="domain" description="N-acetyltransferase" evidence="3">
    <location>
        <begin position="19"/>
        <end position="161"/>
    </location>
</feature>
<dbReference type="CDD" id="cd04301">
    <property type="entry name" value="NAT_SF"/>
    <property type="match status" value="1"/>
</dbReference>
<proteinExistence type="predicted"/>
<gene>
    <name evidence="4" type="ORF">UFOPK1493_00724</name>
</gene>
<dbReference type="InterPro" id="IPR050832">
    <property type="entry name" value="Bact_Acetyltransf"/>
</dbReference>
<name>A0A6J6C7W3_9ZZZZ</name>
<dbReference type="AlphaFoldDB" id="A0A6J6C7W3"/>
<evidence type="ECO:0000313" key="4">
    <source>
        <dbReference type="EMBL" id="CAB4546553.1"/>
    </source>
</evidence>
<dbReference type="InterPro" id="IPR016181">
    <property type="entry name" value="Acyl_CoA_acyltransferase"/>
</dbReference>
<evidence type="ECO:0000259" key="3">
    <source>
        <dbReference type="PROSITE" id="PS51186"/>
    </source>
</evidence>
<reference evidence="4" key="1">
    <citation type="submission" date="2020-05" db="EMBL/GenBank/DDBJ databases">
        <authorList>
            <person name="Chiriac C."/>
            <person name="Salcher M."/>
            <person name="Ghai R."/>
            <person name="Kavagutti S V."/>
        </authorList>
    </citation>
    <scope>NUCLEOTIDE SEQUENCE</scope>
</reference>
<evidence type="ECO:0000256" key="1">
    <source>
        <dbReference type="ARBA" id="ARBA00022679"/>
    </source>
</evidence>
<dbReference type="Pfam" id="PF00583">
    <property type="entry name" value="Acetyltransf_1"/>
    <property type="match status" value="1"/>
</dbReference>
<dbReference type="GO" id="GO:0016747">
    <property type="term" value="F:acyltransferase activity, transferring groups other than amino-acyl groups"/>
    <property type="evidence" value="ECO:0007669"/>
    <property type="project" value="InterPro"/>
</dbReference>
<sequence>MRIVEDDLTHPAVIDLLRLHLQRMQEQSPPESVFALDLDGLRSPWVTLWTAWDDDVVPAAGVPAAASLMGCGALKELDARHAEVKSMRTADAHLRRGVARAILDHLVVVARTRGYERLSLETGTGPAFEASHALYERAGFVPCPPFAGYADTTFSRYFTLVL</sequence>
<keyword evidence="1" id="KW-0808">Transferase</keyword>
<dbReference type="InterPro" id="IPR000182">
    <property type="entry name" value="GNAT_dom"/>
</dbReference>
<dbReference type="EMBL" id="CAEZSR010000016">
    <property type="protein sequence ID" value="CAB4546553.1"/>
    <property type="molecule type" value="Genomic_DNA"/>
</dbReference>
<dbReference type="SUPFAM" id="SSF55729">
    <property type="entry name" value="Acyl-CoA N-acyltransferases (Nat)"/>
    <property type="match status" value="1"/>
</dbReference>
<evidence type="ECO:0000256" key="2">
    <source>
        <dbReference type="ARBA" id="ARBA00023315"/>
    </source>
</evidence>
<dbReference type="Gene3D" id="3.40.630.30">
    <property type="match status" value="1"/>
</dbReference>
<dbReference type="PROSITE" id="PS51186">
    <property type="entry name" value="GNAT"/>
    <property type="match status" value="1"/>
</dbReference>
<dbReference type="PANTHER" id="PTHR43877">
    <property type="entry name" value="AMINOALKYLPHOSPHONATE N-ACETYLTRANSFERASE-RELATED-RELATED"/>
    <property type="match status" value="1"/>
</dbReference>